<protein>
    <submittedName>
        <fullName evidence="6">DNA repair photolyase</fullName>
    </submittedName>
</protein>
<evidence type="ECO:0000259" key="5">
    <source>
        <dbReference type="PROSITE" id="PS51918"/>
    </source>
</evidence>
<dbReference type="EMBL" id="SORF01000001">
    <property type="protein sequence ID" value="TDY51407.1"/>
    <property type="molecule type" value="Genomic_DNA"/>
</dbReference>
<dbReference type="PANTHER" id="PTHR43432:SF3">
    <property type="entry name" value="SLR0285 PROTEIN"/>
    <property type="match status" value="1"/>
</dbReference>
<feature type="domain" description="Radical SAM core" evidence="5">
    <location>
        <begin position="22"/>
        <end position="277"/>
    </location>
</feature>
<evidence type="ECO:0000256" key="3">
    <source>
        <dbReference type="ARBA" id="ARBA00023014"/>
    </source>
</evidence>
<comment type="caution">
    <text evidence="6">The sequence shown here is derived from an EMBL/GenBank/DDBJ whole genome shotgun (WGS) entry which is preliminary data.</text>
</comment>
<dbReference type="SMART" id="SM00729">
    <property type="entry name" value="Elp3"/>
    <property type="match status" value="1"/>
</dbReference>
<keyword evidence="3" id="KW-0411">Iron-sulfur</keyword>
<feature type="region of interest" description="Disordered" evidence="4">
    <location>
        <begin position="292"/>
        <end position="314"/>
    </location>
</feature>
<dbReference type="GO" id="GO:0051536">
    <property type="term" value="F:iron-sulfur cluster binding"/>
    <property type="evidence" value="ECO:0007669"/>
    <property type="project" value="UniProtKB-KW"/>
</dbReference>
<dbReference type="PANTHER" id="PTHR43432">
    <property type="entry name" value="SLR0285 PROTEIN"/>
    <property type="match status" value="1"/>
</dbReference>
<dbReference type="SFLD" id="SFLDG01084">
    <property type="entry name" value="Uncharacterised_Radical_SAM_Su"/>
    <property type="match status" value="1"/>
</dbReference>
<dbReference type="RefSeq" id="WP_243834878.1">
    <property type="nucleotide sequence ID" value="NZ_SORF01000001.1"/>
</dbReference>
<keyword evidence="1" id="KW-0479">Metal-binding</keyword>
<dbReference type="Gene3D" id="3.80.30.30">
    <property type="match status" value="1"/>
</dbReference>
<dbReference type="SUPFAM" id="SSF102114">
    <property type="entry name" value="Radical SAM enzymes"/>
    <property type="match status" value="1"/>
</dbReference>
<evidence type="ECO:0000256" key="4">
    <source>
        <dbReference type="SAM" id="MobiDB-lite"/>
    </source>
</evidence>
<sequence>MLDVPQYHDIPVKLAANQVHTQSMPFSWSLNPYRGCAHGCAFCYARSTHAFLGFAADDSFRKRIMVKAEAPEALERQLEAKLRACGGNRERLSQSFGILAIGTATDPYQSIEAKRKITRRCLDILAHYQIRTTITTRSPLVLRDVDVLRRMRLESIQLSIHTLDGRIWRAFEPATPAPKTRLATLRTLAEQGLPVGVFLAPILPYINDDEAQMYSVIEEAAAHGAQFVMPSTLRLTPEVKPWFLAAIRHEYPHLLERYEQLYKTPYAPSWYRRQLTEKAAAMVRRLGMNTQPARRPQSVNMASQPQSRQLTLPI</sequence>
<evidence type="ECO:0000256" key="1">
    <source>
        <dbReference type="ARBA" id="ARBA00022723"/>
    </source>
</evidence>
<reference evidence="6 7" key="1">
    <citation type="submission" date="2019-03" db="EMBL/GenBank/DDBJ databases">
        <title>Genomic Encyclopedia of Type Strains, Phase IV (KMG-IV): sequencing the most valuable type-strain genomes for metagenomic binning, comparative biology and taxonomic classification.</title>
        <authorList>
            <person name="Goeker M."/>
        </authorList>
    </citation>
    <scope>NUCLEOTIDE SEQUENCE [LARGE SCALE GENOMIC DNA]</scope>
    <source>
        <strain evidence="6 7">DSM 17974</strain>
    </source>
</reference>
<gene>
    <name evidence="6" type="ORF">C7445_101409</name>
</gene>
<evidence type="ECO:0000313" key="7">
    <source>
        <dbReference type="Proteomes" id="UP000294581"/>
    </source>
</evidence>
<accession>A0A4R8LX70</accession>
<evidence type="ECO:0000313" key="6">
    <source>
        <dbReference type="EMBL" id="TDY51407.1"/>
    </source>
</evidence>
<dbReference type="InterPro" id="IPR058240">
    <property type="entry name" value="rSAM_sf"/>
</dbReference>
<keyword evidence="2" id="KW-0408">Iron</keyword>
<dbReference type="Proteomes" id="UP000294581">
    <property type="component" value="Unassembled WGS sequence"/>
</dbReference>
<dbReference type="SFLD" id="SFLDS00029">
    <property type="entry name" value="Radical_SAM"/>
    <property type="match status" value="1"/>
</dbReference>
<dbReference type="InterPro" id="IPR007197">
    <property type="entry name" value="rSAM"/>
</dbReference>
<dbReference type="PROSITE" id="PS51918">
    <property type="entry name" value="RADICAL_SAM"/>
    <property type="match status" value="1"/>
</dbReference>
<dbReference type="InterPro" id="IPR040086">
    <property type="entry name" value="MJ0683-like"/>
</dbReference>
<dbReference type="Pfam" id="PF04055">
    <property type="entry name" value="Radical_SAM"/>
    <property type="match status" value="1"/>
</dbReference>
<name>A0A4R8LX70_9BACL</name>
<dbReference type="InterPro" id="IPR006638">
    <property type="entry name" value="Elp3/MiaA/NifB-like_rSAM"/>
</dbReference>
<dbReference type="AlphaFoldDB" id="A0A4R8LX70"/>
<proteinExistence type="predicted"/>
<dbReference type="CDD" id="cd01335">
    <property type="entry name" value="Radical_SAM"/>
    <property type="match status" value="1"/>
</dbReference>
<dbReference type="GO" id="GO:0046872">
    <property type="term" value="F:metal ion binding"/>
    <property type="evidence" value="ECO:0007669"/>
    <property type="project" value="UniProtKB-KW"/>
</dbReference>
<evidence type="ECO:0000256" key="2">
    <source>
        <dbReference type="ARBA" id="ARBA00023004"/>
    </source>
</evidence>
<organism evidence="6 7">
    <name type="scientific">Alicyclobacillus sacchari</name>
    <dbReference type="NCBI Taxonomy" id="392010"/>
    <lineage>
        <taxon>Bacteria</taxon>
        <taxon>Bacillati</taxon>
        <taxon>Bacillota</taxon>
        <taxon>Bacilli</taxon>
        <taxon>Bacillales</taxon>
        <taxon>Alicyclobacillaceae</taxon>
        <taxon>Alicyclobacillus</taxon>
    </lineage>
</organism>
<keyword evidence="7" id="KW-1185">Reference proteome</keyword>
<dbReference type="GO" id="GO:0016829">
    <property type="term" value="F:lyase activity"/>
    <property type="evidence" value="ECO:0007669"/>
    <property type="project" value="UniProtKB-KW"/>
</dbReference>
<keyword evidence="6" id="KW-0456">Lyase</keyword>